<dbReference type="InterPro" id="IPR017452">
    <property type="entry name" value="GPCR_Rhodpsn_7TM"/>
</dbReference>
<feature type="transmembrane region" description="Helical" evidence="10">
    <location>
        <begin position="194"/>
        <end position="215"/>
    </location>
</feature>
<protein>
    <recommendedName>
        <fullName evidence="11">G-protein coupled receptors family 1 profile domain-containing protein</fullName>
    </recommendedName>
</protein>
<evidence type="ECO:0000256" key="1">
    <source>
        <dbReference type="ARBA" id="ARBA00004141"/>
    </source>
</evidence>
<comment type="caution">
    <text evidence="12">The sequence shown here is derived from an EMBL/GenBank/DDBJ whole genome shotgun (WGS) entry which is preliminary data.</text>
</comment>
<evidence type="ECO:0000256" key="10">
    <source>
        <dbReference type="SAM" id="Phobius"/>
    </source>
</evidence>
<evidence type="ECO:0000256" key="5">
    <source>
        <dbReference type="ARBA" id="ARBA00023136"/>
    </source>
</evidence>
<keyword evidence="4 8" id="KW-0297">G-protein coupled receptor</keyword>
<dbReference type="PRINTS" id="PR00237">
    <property type="entry name" value="GPCRRHODOPSN"/>
</dbReference>
<evidence type="ECO:0000256" key="9">
    <source>
        <dbReference type="SAM" id="MobiDB-lite"/>
    </source>
</evidence>
<dbReference type="GO" id="GO:0004930">
    <property type="term" value="F:G protein-coupled receptor activity"/>
    <property type="evidence" value="ECO:0007669"/>
    <property type="project" value="UniProtKB-KW"/>
</dbReference>
<dbReference type="Proteomes" id="UP001634394">
    <property type="component" value="Unassembled WGS sequence"/>
</dbReference>
<dbReference type="EMBL" id="JBJQND010000001">
    <property type="protein sequence ID" value="KAL3888016.1"/>
    <property type="molecule type" value="Genomic_DNA"/>
</dbReference>
<evidence type="ECO:0000256" key="8">
    <source>
        <dbReference type="RuleBase" id="RU000688"/>
    </source>
</evidence>
<feature type="transmembrane region" description="Helical" evidence="10">
    <location>
        <begin position="417"/>
        <end position="441"/>
    </location>
</feature>
<sequence>MSLINRTIILEQLNDESALVLLPTMIYLAVLLILGVIGNSCVIFYYRFKAKYTPHTHFIRVLAVFDLSLSTICMPLEIHGIRFFFMADDIILCKVHHFFNYVFSFSSLFVLLSIAIERYRGICQPFKPKITRTKARIACVLCLFFGVLLSSPMVIFHDIVRVNVTSSSQCIVEVRYCAMTKENSFRNLYWITNFGYLLGFVCFSSAIITLYILIYKQMVKQSKFRNYAHERFRQNKSKSPSSAANRCIDDVNTQYMQDGNSTISWIQMNSKSRYQSEETNTSTNRGDGNYKQDTEEPRTYVMNSLNAHEDMSHVTSFTQRQSCLGKTSNKVEECTHVTRDSHIKDANSERQRIMEIQKQTRVQTTSRISDLQSRKVTFSLILVTAVFILSYVPFVCLIIWRITVDDSVLTNMSDVEIIFYFIGLRSYLINSAVNPIVFGACNNQFREFFLPSLCNKCKRSF</sequence>
<dbReference type="PROSITE" id="PS50262">
    <property type="entry name" value="G_PROTEIN_RECEP_F1_2"/>
    <property type="match status" value="1"/>
</dbReference>
<evidence type="ECO:0000256" key="7">
    <source>
        <dbReference type="ARBA" id="ARBA00023224"/>
    </source>
</evidence>
<name>A0ABD3XR20_SINWO</name>
<evidence type="ECO:0000256" key="4">
    <source>
        <dbReference type="ARBA" id="ARBA00023040"/>
    </source>
</evidence>
<dbReference type="SUPFAM" id="SSF81321">
    <property type="entry name" value="Family A G protein-coupled receptor-like"/>
    <property type="match status" value="1"/>
</dbReference>
<dbReference type="PROSITE" id="PS00237">
    <property type="entry name" value="G_PROTEIN_RECEP_F1_1"/>
    <property type="match status" value="1"/>
</dbReference>
<accession>A0ABD3XR20</accession>
<keyword evidence="6 8" id="KW-0675">Receptor</keyword>
<evidence type="ECO:0000256" key="2">
    <source>
        <dbReference type="ARBA" id="ARBA00022692"/>
    </source>
</evidence>
<comment type="subcellular location">
    <subcellularLocation>
        <location evidence="1">Membrane</location>
        <topology evidence="1">Multi-pass membrane protein</topology>
    </subcellularLocation>
</comment>
<feature type="transmembrane region" description="Helical" evidence="10">
    <location>
        <begin position="376"/>
        <end position="402"/>
    </location>
</feature>
<feature type="domain" description="G-protein coupled receptors family 1 profile" evidence="11">
    <location>
        <begin position="38"/>
        <end position="438"/>
    </location>
</feature>
<keyword evidence="5 10" id="KW-0472">Membrane</keyword>
<feature type="transmembrane region" description="Helical" evidence="10">
    <location>
        <begin position="20"/>
        <end position="46"/>
    </location>
</feature>
<evidence type="ECO:0000259" key="11">
    <source>
        <dbReference type="PROSITE" id="PS50262"/>
    </source>
</evidence>
<dbReference type="PANTHER" id="PTHR24243">
    <property type="entry name" value="G-PROTEIN COUPLED RECEPTOR"/>
    <property type="match status" value="1"/>
</dbReference>
<dbReference type="AlphaFoldDB" id="A0ABD3XR20"/>
<reference evidence="12 13" key="1">
    <citation type="submission" date="2024-11" db="EMBL/GenBank/DDBJ databases">
        <title>Chromosome-level genome assembly of the freshwater bivalve Anodonta woodiana.</title>
        <authorList>
            <person name="Chen X."/>
        </authorList>
    </citation>
    <scope>NUCLEOTIDE SEQUENCE [LARGE SCALE GENOMIC DNA]</scope>
    <source>
        <strain evidence="12">MN2024</strain>
        <tissue evidence="12">Gills</tissue>
    </source>
</reference>
<dbReference type="CDD" id="cd00637">
    <property type="entry name" value="7tm_classA_rhodopsin-like"/>
    <property type="match status" value="1"/>
</dbReference>
<dbReference type="Pfam" id="PF00001">
    <property type="entry name" value="7tm_1"/>
    <property type="match status" value="1"/>
</dbReference>
<dbReference type="Gene3D" id="1.20.1070.10">
    <property type="entry name" value="Rhodopsin 7-helix transmembrane proteins"/>
    <property type="match status" value="2"/>
</dbReference>
<evidence type="ECO:0000256" key="3">
    <source>
        <dbReference type="ARBA" id="ARBA00022989"/>
    </source>
</evidence>
<evidence type="ECO:0000313" key="12">
    <source>
        <dbReference type="EMBL" id="KAL3888016.1"/>
    </source>
</evidence>
<dbReference type="InterPro" id="IPR000276">
    <property type="entry name" value="GPCR_Rhodpsn"/>
</dbReference>
<gene>
    <name evidence="12" type="ORF">ACJMK2_000400</name>
</gene>
<keyword evidence="3 10" id="KW-1133">Transmembrane helix</keyword>
<evidence type="ECO:0000313" key="13">
    <source>
        <dbReference type="Proteomes" id="UP001634394"/>
    </source>
</evidence>
<organism evidence="12 13">
    <name type="scientific">Sinanodonta woodiana</name>
    <name type="common">Chinese pond mussel</name>
    <name type="synonym">Anodonta woodiana</name>
    <dbReference type="NCBI Taxonomy" id="1069815"/>
    <lineage>
        <taxon>Eukaryota</taxon>
        <taxon>Metazoa</taxon>
        <taxon>Spiralia</taxon>
        <taxon>Lophotrochozoa</taxon>
        <taxon>Mollusca</taxon>
        <taxon>Bivalvia</taxon>
        <taxon>Autobranchia</taxon>
        <taxon>Heteroconchia</taxon>
        <taxon>Palaeoheterodonta</taxon>
        <taxon>Unionida</taxon>
        <taxon>Unionoidea</taxon>
        <taxon>Unionidae</taxon>
        <taxon>Unioninae</taxon>
        <taxon>Sinanodonta</taxon>
    </lineage>
</organism>
<feature type="transmembrane region" description="Helical" evidence="10">
    <location>
        <begin position="137"/>
        <end position="156"/>
    </location>
</feature>
<evidence type="ECO:0000256" key="6">
    <source>
        <dbReference type="ARBA" id="ARBA00023170"/>
    </source>
</evidence>
<keyword evidence="13" id="KW-1185">Reference proteome</keyword>
<dbReference type="GO" id="GO:0016020">
    <property type="term" value="C:membrane"/>
    <property type="evidence" value="ECO:0007669"/>
    <property type="project" value="UniProtKB-SubCell"/>
</dbReference>
<keyword evidence="7 8" id="KW-0807">Transducer</keyword>
<comment type="similarity">
    <text evidence="8">Belongs to the G-protein coupled receptor 1 family.</text>
</comment>
<feature type="transmembrane region" description="Helical" evidence="10">
    <location>
        <begin position="58"/>
        <end position="78"/>
    </location>
</feature>
<proteinExistence type="inferred from homology"/>
<dbReference type="PANTHER" id="PTHR24243:SF208">
    <property type="entry name" value="PYROKININ-1 RECEPTOR"/>
    <property type="match status" value="1"/>
</dbReference>
<keyword evidence="2 8" id="KW-0812">Transmembrane</keyword>
<feature type="transmembrane region" description="Helical" evidence="10">
    <location>
        <begin position="98"/>
        <end position="116"/>
    </location>
</feature>
<feature type="region of interest" description="Disordered" evidence="9">
    <location>
        <begin position="274"/>
        <end position="294"/>
    </location>
</feature>
<feature type="compositionally biased region" description="Polar residues" evidence="9">
    <location>
        <begin position="274"/>
        <end position="286"/>
    </location>
</feature>